<sequence>MPRTGSFRYTARARCELAHARDLLADVERQAVLHPLIVRVRHRPPRPGVLRSQLVTDRLVAGPFRFRITYQADTLRIGPDEVVIVARQWPRTSVHNHTRLSREPDGHVRVDVEITLTAPTPLFRYAFQQARAAHLVLAERLPAALQT</sequence>
<dbReference type="RefSeq" id="WP_331217199.1">
    <property type="nucleotide sequence ID" value="NZ_JAZGQK010000026.1"/>
</dbReference>
<protein>
    <submittedName>
        <fullName evidence="1">SRPBCC family protein</fullName>
    </submittedName>
</protein>
<dbReference type="Proteomes" id="UP001332243">
    <property type="component" value="Unassembled WGS sequence"/>
</dbReference>
<gene>
    <name evidence="1" type="ORF">V1633_27685</name>
</gene>
<dbReference type="Gene3D" id="3.30.530.20">
    <property type="match status" value="1"/>
</dbReference>
<dbReference type="SUPFAM" id="SSF55961">
    <property type="entry name" value="Bet v1-like"/>
    <property type="match status" value="1"/>
</dbReference>
<dbReference type="EMBL" id="JAZGQK010000026">
    <property type="protein sequence ID" value="MEE6262271.1"/>
    <property type="molecule type" value="Genomic_DNA"/>
</dbReference>
<evidence type="ECO:0000313" key="2">
    <source>
        <dbReference type="Proteomes" id="UP001332243"/>
    </source>
</evidence>
<reference evidence="1 2" key="1">
    <citation type="submission" date="2024-01" db="EMBL/GenBank/DDBJ databases">
        <title>Genome insights into Plantactinospora sonchi sp. nov.</title>
        <authorList>
            <person name="Wang L."/>
        </authorList>
    </citation>
    <scope>NUCLEOTIDE SEQUENCE [LARGE SCALE GENOMIC DNA]</scope>
    <source>
        <strain evidence="1 2">NEAU-QY2</strain>
    </source>
</reference>
<keyword evidence="2" id="KW-1185">Reference proteome</keyword>
<comment type="caution">
    <text evidence="1">The sequence shown here is derived from an EMBL/GenBank/DDBJ whole genome shotgun (WGS) entry which is preliminary data.</text>
</comment>
<name>A0ABU7S0K2_9ACTN</name>
<dbReference type="InterPro" id="IPR023393">
    <property type="entry name" value="START-like_dom_sf"/>
</dbReference>
<proteinExistence type="predicted"/>
<evidence type="ECO:0000313" key="1">
    <source>
        <dbReference type="EMBL" id="MEE6262271.1"/>
    </source>
</evidence>
<organism evidence="1 2">
    <name type="scientific">Plantactinospora sonchi</name>
    <dbReference type="NCBI Taxonomy" id="1544735"/>
    <lineage>
        <taxon>Bacteria</taxon>
        <taxon>Bacillati</taxon>
        <taxon>Actinomycetota</taxon>
        <taxon>Actinomycetes</taxon>
        <taxon>Micromonosporales</taxon>
        <taxon>Micromonosporaceae</taxon>
        <taxon>Plantactinospora</taxon>
    </lineage>
</organism>
<accession>A0ABU7S0K2</accession>